<keyword evidence="2" id="KW-0812">Transmembrane</keyword>
<evidence type="ECO:0008006" key="5">
    <source>
        <dbReference type="Google" id="ProtNLM"/>
    </source>
</evidence>
<proteinExistence type="predicted"/>
<reference evidence="3" key="1">
    <citation type="journal article" date="2020" name="Stud. Mycol.">
        <title>101 Dothideomycetes genomes: a test case for predicting lifestyles and emergence of pathogens.</title>
        <authorList>
            <person name="Haridas S."/>
            <person name="Albert R."/>
            <person name="Binder M."/>
            <person name="Bloem J."/>
            <person name="Labutti K."/>
            <person name="Salamov A."/>
            <person name="Andreopoulos B."/>
            <person name="Baker S."/>
            <person name="Barry K."/>
            <person name="Bills G."/>
            <person name="Bluhm B."/>
            <person name="Cannon C."/>
            <person name="Castanera R."/>
            <person name="Culley D."/>
            <person name="Daum C."/>
            <person name="Ezra D."/>
            <person name="Gonzalez J."/>
            <person name="Henrissat B."/>
            <person name="Kuo A."/>
            <person name="Liang C."/>
            <person name="Lipzen A."/>
            <person name="Lutzoni F."/>
            <person name="Magnuson J."/>
            <person name="Mondo S."/>
            <person name="Nolan M."/>
            <person name="Ohm R."/>
            <person name="Pangilinan J."/>
            <person name="Park H.-J."/>
            <person name="Ramirez L."/>
            <person name="Alfaro M."/>
            <person name="Sun H."/>
            <person name="Tritt A."/>
            <person name="Yoshinaga Y."/>
            <person name="Zwiers L.-H."/>
            <person name="Turgeon B."/>
            <person name="Goodwin S."/>
            <person name="Spatafora J."/>
            <person name="Crous P."/>
            <person name="Grigoriev I."/>
        </authorList>
    </citation>
    <scope>NUCLEOTIDE SEQUENCE</scope>
    <source>
        <strain evidence="3">ATCC 16933</strain>
    </source>
</reference>
<keyword evidence="2" id="KW-0472">Membrane</keyword>
<dbReference type="PANTHER" id="PTHR34883:SF8">
    <property type="entry name" value="EXTRACELLULAR SERINE-RICH PROTEIN (AFU_ORTHOLOGUE AFUA_6G00670)"/>
    <property type="match status" value="1"/>
</dbReference>
<evidence type="ECO:0000256" key="2">
    <source>
        <dbReference type="SAM" id="Phobius"/>
    </source>
</evidence>
<dbReference type="Proteomes" id="UP000799766">
    <property type="component" value="Unassembled WGS sequence"/>
</dbReference>
<dbReference type="InterPro" id="IPR013409">
    <property type="entry name" value="CRISPR-assoc_prot_Crn3/Csx3"/>
</dbReference>
<feature type="compositionally biased region" description="Polar residues" evidence="1">
    <location>
        <begin position="244"/>
        <end position="259"/>
    </location>
</feature>
<sequence>MIPPRLAPPVNVHTVKVGSGGNFKYDPDTIFTSIGDVVMFKFYPSNHSVVRGEYTGSSACGGTGCNPRVPYELIHLAGQGFHSENDLTFSIVINDTSPIWFYCSALQFCHSNGMVGVINPANGTSVDIQRQAAQTASFQFFPGEPWPVEGSTASGSTLKPSAHHLSGGVIARVVIGVIVFIGMIAAALYFVLRSRVNKQEPDPADQKSVHSFTKDESEDLGIRAYSSPRPPPAPPATDQPDLVSPTSPQQDRFQMQERPQMQERFELDGRNLISGRFRR</sequence>
<feature type="transmembrane region" description="Helical" evidence="2">
    <location>
        <begin position="169"/>
        <end position="192"/>
    </location>
</feature>
<dbReference type="SUPFAM" id="SSF49503">
    <property type="entry name" value="Cupredoxins"/>
    <property type="match status" value="1"/>
</dbReference>
<evidence type="ECO:0000256" key="1">
    <source>
        <dbReference type="SAM" id="MobiDB-lite"/>
    </source>
</evidence>
<dbReference type="InterPro" id="IPR008972">
    <property type="entry name" value="Cupredoxin"/>
</dbReference>
<dbReference type="OrthoDB" id="2331100at2759"/>
<dbReference type="InterPro" id="IPR052953">
    <property type="entry name" value="Ser-rich/MCO-related"/>
</dbReference>
<evidence type="ECO:0000313" key="4">
    <source>
        <dbReference type="Proteomes" id="UP000799766"/>
    </source>
</evidence>
<feature type="region of interest" description="Disordered" evidence="1">
    <location>
        <begin position="200"/>
        <end position="279"/>
    </location>
</feature>
<dbReference type="Gene3D" id="2.60.40.420">
    <property type="entry name" value="Cupredoxins - blue copper proteins"/>
    <property type="match status" value="1"/>
</dbReference>
<feature type="compositionally biased region" description="Pro residues" evidence="1">
    <location>
        <begin position="228"/>
        <end position="237"/>
    </location>
</feature>
<gene>
    <name evidence="3" type="ORF">BDY21DRAFT_294880</name>
</gene>
<evidence type="ECO:0000313" key="3">
    <source>
        <dbReference type="EMBL" id="KAF2452332.1"/>
    </source>
</evidence>
<keyword evidence="4" id="KW-1185">Reference proteome</keyword>
<protein>
    <recommendedName>
        <fullName evidence="5">Cupredoxin</fullName>
    </recommendedName>
</protein>
<dbReference type="Pfam" id="PF09620">
    <property type="entry name" value="Cas_csx3"/>
    <property type="match status" value="1"/>
</dbReference>
<organism evidence="3 4">
    <name type="scientific">Lineolata rhizophorae</name>
    <dbReference type="NCBI Taxonomy" id="578093"/>
    <lineage>
        <taxon>Eukaryota</taxon>
        <taxon>Fungi</taxon>
        <taxon>Dikarya</taxon>
        <taxon>Ascomycota</taxon>
        <taxon>Pezizomycotina</taxon>
        <taxon>Dothideomycetes</taxon>
        <taxon>Dothideomycetes incertae sedis</taxon>
        <taxon>Lineolatales</taxon>
        <taxon>Lineolataceae</taxon>
        <taxon>Lineolata</taxon>
    </lineage>
</organism>
<dbReference type="EMBL" id="MU001711">
    <property type="protein sequence ID" value="KAF2452332.1"/>
    <property type="molecule type" value="Genomic_DNA"/>
</dbReference>
<dbReference type="PANTHER" id="PTHR34883">
    <property type="entry name" value="SERINE-RICH PROTEIN, PUTATIVE-RELATED-RELATED"/>
    <property type="match status" value="1"/>
</dbReference>
<dbReference type="AlphaFoldDB" id="A0A6A6NKU1"/>
<feature type="compositionally biased region" description="Basic and acidic residues" evidence="1">
    <location>
        <begin position="200"/>
        <end position="215"/>
    </location>
</feature>
<keyword evidence="2" id="KW-1133">Transmembrane helix</keyword>
<feature type="compositionally biased region" description="Basic and acidic residues" evidence="1">
    <location>
        <begin position="260"/>
        <end position="269"/>
    </location>
</feature>
<name>A0A6A6NKU1_9PEZI</name>
<accession>A0A6A6NKU1</accession>